<dbReference type="Gene3D" id="1.10.287.110">
    <property type="entry name" value="DnaJ domain"/>
    <property type="match status" value="1"/>
</dbReference>
<dbReference type="InterPro" id="IPR052423">
    <property type="entry name" value="EMIR"/>
</dbReference>
<dbReference type="InterPro" id="IPR036869">
    <property type="entry name" value="J_dom_sf"/>
</dbReference>
<name>A0ABQ7J7F1_9APIC</name>
<feature type="region of interest" description="Disordered" evidence="1">
    <location>
        <begin position="480"/>
        <end position="511"/>
    </location>
</feature>
<dbReference type="CDD" id="cd06257">
    <property type="entry name" value="DnaJ"/>
    <property type="match status" value="1"/>
</dbReference>
<dbReference type="PANTHER" id="PTHR44094:SF8">
    <property type="entry name" value="DNAJ HEAT SHOCK N-TERMINAL DOMAIN-CONTAINING PROTEIN-RELATED"/>
    <property type="match status" value="1"/>
</dbReference>
<feature type="compositionally biased region" description="Polar residues" evidence="1">
    <location>
        <begin position="1"/>
        <end position="12"/>
    </location>
</feature>
<reference evidence="3 4" key="1">
    <citation type="journal article" date="2020" name="bioRxiv">
        <title>Metabolic contributions of an alphaproteobacterial endosymbiont in the apicomplexan Cardiosporidium cionae.</title>
        <authorList>
            <person name="Hunter E.S."/>
            <person name="Paight C.J."/>
            <person name="Lane C.E."/>
        </authorList>
    </citation>
    <scope>NUCLEOTIDE SEQUENCE [LARGE SCALE GENOMIC DNA]</scope>
    <source>
        <strain evidence="3">ESH_2018</strain>
    </source>
</reference>
<protein>
    <submittedName>
        <fullName evidence="3">DnaJ domain-containing protein</fullName>
    </submittedName>
</protein>
<feature type="region of interest" description="Disordered" evidence="1">
    <location>
        <begin position="1"/>
        <end position="49"/>
    </location>
</feature>
<dbReference type="SMART" id="SM00271">
    <property type="entry name" value="DnaJ"/>
    <property type="match status" value="1"/>
</dbReference>
<dbReference type="Pfam" id="PF14308">
    <property type="entry name" value="DnaJ-X"/>
    <property type="match status" value="1"/>
</dbReference>
<feature type="compositionally biased region" description="Polar residues" evidence="1">
    <location>
        <begin position="19"/>
        <end position="49"/>
    </location>
</feature>
<dbReference type="EMBL" id="JADAQX010000553">
    <property type="protein sequence ID" value="KAF8819917.1"/>
    <property type="molecule type" value="Genomic_DNA"/>
</dbReference>
<dbReference type="SUPFAM" id="SSF46565">
    <property type="entry name" value="Chaperone J-domain"/>
    <property type="match status" value="1"/>
</dbReference>
<gene>
    <name evidence="3" type="ORF">IE077_000614</name>
</gene>
<keyword evidence="4" id="KW-1185">Reference proteome</keyword>
<dbReference type="Proteomes" id="UP000823046">
    <property type="component" value="Unassembled WGS sequence"/>
</dbReference>
<evidence type="ECO:0000313" key="4">
    <source>
        <dbReference type="Proteomes" id="UP000823046"/>
    </source>
</evidence>
<feature type="compositionally biased region" description="Basic and acidic residues" evidence="1">
    <location>
        <begin position="480"/>
        <end position="502"/>
    </location>
</feature>
<dbReference type="PRINTS" id="PR00625">
    <property type="entry name" value="JDOMAIN"/>
</dbReference>
<feature type="domain" description="J" evidence="2">
    <location>
        <begin position="248"/>
        <end position="313"/>
    </location>
</feature>
<dbReference type="PROSITE" id="PS50076">
    <property type="entry name" value="DNAJ_2"/>
    <property type="match status" value="1"/>
</dbReference>
<accession>A0ABQ7J7F1</accession>
<sequence>MMGTASSSTQPAASEDEINVTNRSIPEQPPTRTETSQSTEPTSHFRNSSFSQMSFTQRNHTANAEANIPPEAAGWQMVEFDQHDSNSSNADSMQLFSTRKPRDFAAGLSSGLKSIAKGTLMGAASLVILPVAGARQEGFSGFLKGAAKGVATAAALPLAGVAVAGYQISRGVINTPTALYEKNSGKKWNYRKREWIDGSYYLEKEIEEVLKSPPPEYLTSTDDPSSTTGGENEAESPTRTQRAVVERDYYDLLEIPTNATPNEIRRQYYKLARRYHPDKNPNDPFAKTKFQDLGSAYQVLIDEKYREKYDKYGKSGTKDVPLLDCAMFFTMLFGSEKLEPFIGKLKMALYLDLMDKDTLSPSSTKLEFLQLQREVKLALALRDRIEAYITEDKEIQEIWEGEMERLADDLCQGSYGNVLVPAVGWVYENYATQFLGKLDTFLGMGGKYAKLRARSRHVGNAWSTAMSAARSTTAALQITRDERKAQKDSHKKVAVDDGEKNLDSSASDEGSQKKAAEAAIVQKMKHLEEALPVFVDMLLNVCVLDIEASVKSACKKVLKDMSVEISVRRSRANALIKMGNIFLLAGEKHKSTVIKENKDSARHKIEEAFIRAAQKKDDTS</sequence>
<dbReference type="PROSITE" id="PS00636">
    <property type="entry name" value="DNAJ_1"/>
    <property type="match status" value="1"/>
</dbReference>
<organism evidence="3 4">
    <name type="scientific">Cardiosporidium cionae</name>
    <dbReference type="NCBI Taxonomy" id="476202"/>
    <lineage>
        <taxon>Eukaryota</taxon>
        <taxon>Sar</taxon>
        <taxon>Alveolata</taxon>
        <taxon>Apicomplexa</taxon>
        <taxon>Aconoidasida</taxon>
        <taxon>Nephromycida</taxon>
        <taxon>Cardiosporidium</taxon>
    </lineage>
</organism>
<dbReference type="Pfam" id="PF00226">
    <property type="entry name" value="DnaJ"/>
    <property type="match status" value="1"/>
</dbReference>
<evidence type="ECO:0000313" key="3">
    <source>
        <dbReference type="EMBL" id="KAF8819917.1"/>
    </source>
</evidence>
<feature type="region of interest" description="Disordered" evidence="1">
    <location>
        <begin position="212"/>
        <end position="241"/>
    </location>
</feature>
<evidence type="ECO:0000259" key="2">
    <source>
        <dbReference type="PROSITE" id="PS50076"/>
    </source>
</evidence>
<proteinExistence type="predicted"/>
<dbReference type="PANTHER" id="PTHR44094">
    <property type="entry name" value="DNAJ HEAT SHOCK N-TERMINAL DOMAIN-CONTAINING PROTEIN"/>
    <property type="match status" value="1"/>
</dbReference>
<dbReference type="InterPro" id="IPR001623">
    <property type="entry name" value="DnaJ_domain"/>
</dbReference>
<comment type="caution">
    <text evidence="3">The sequence shown here is derived from an EMBL/GenBank/DDBJ whole genome shotgun (WGS) entry which is preliminary data.</text>
</comment>
<dbReference type="InterPro" id="IPR018253">
    <property type="entry name" value="DnaJ_domain_CS"/>
</dbReference>
<feature type="compositionally biased region" description="Low complexity" evidence="1">
    <location>
        <begin position="219"/>
        <end position="228"/>
    </location>
</feature>
<dbReference type="InterPro" id="IPR026894">
    <property type="entry name" value="DnaJ_X"/>
</dbReference>
<evidence type="ECO:0000256" key="1">
    <source>
        <dbReference type="SAM" id="MobiDB-lite"/>
    </source>
</evidence>